<dbReference type="EMBL" id="JBEWTB010000003">
    <property type="protein sequence ID" value="MET4759606.1"/>
    <property type="molecule type" value="Genomic_DNA"/>
</dbReference>
<proteinExistence type="predicted"/>
<dbReference type="Proteomes" id="UP001549366">
    <property type="component" value="Unassembled WGS sequence"/>
</dbReference>
<evidence type="ECO:0000313" key="1">
    <source>
        <dbReference type="EMBL" id="MET4759606.1"/>
    </source>
</evidence>
<accession>A0ABV2SPD2</accession>
<sequence length="64" mass="7538">MTTSIVDQRIELIIDVYIERWQRGELGFMSALFDLMKMADAPELEKIRRGYPHHVAAFLRWQSG</sequence>
<comment type="caution">
    <text evidence="1">The sequence shown here is derived from an EMBL/GenBank/DDBJ whole genome shotgun (WGS) entry which is preliminary data.</text>
</comment>
<reference evidence="1 2" key="1">
    <citation type="submission" date="2024-06" db="EMBL/GenBank/DDBJ databases">
        <title>Genomic Encyclopedia of Type Strains, Phase V (KMG-V): Genome sequencing to study the core and pangenomes of soil and plant-associated prokaryotes.</title>
        <authorList>
            <person name="Whitman W."/>
        </authorList>
    </citation>
    <scope>NUCLEOTIDE SEQUENCE [LARGE SCALE GENOMIC DNA]</scope>
    <source>
        <strain evidence="1 2">NE40</strain>
    </source>
</reference>
<gene>
    <name evidence="1" type="ORF">V5J35_004925</name>
</gene>
<evidence type="ECO:0000313" key="2">
    <source>
        <dbReference type="Proteomes" id="UP001549366"/>
    </source>
</evidence>
<keyword evidence="2" id="KW-1185">Reference proteome</keyword>
<name>A0ABV2SPD2_9GAMM</name>
<organism evidence="1 2">
    <name type="scientific">Endozoicomonas lisbonensis</name>
    <dbReference type="NCBI Taxonomy" id="3120522"/>
    <lineage>
        <taxon>Bacteria</taxon>
        <taxon>Pseudomonadati</taxon>
        <taxon>Pseudomonadota</taxon>
        <taxon>Gammaproteobacteria</taxon>
        <taxon>Oceanospirillales</taxon>
        <taxon>Endozoicomonadaceae</taxon>
        <taxon>Endozoicomonas</taxon>
    </lineage>
</organism>
<dbReference type="RefSeq" id="WP_354011420.1">
    <property type="nucleotide sequence ID" value="NZ_JBEWTA010000002.1"/>
</dbReference>
<protein>
    <submittedName>
        <fullName evidence="1">Uncharacterized protein</fullName>
    </submittedName>
</protein>